<evidence type="ECO:0000313" key="5">
    <source>
        <dbReference type="Proteomes" id="UP000515154"/>
    </source>
</evidence>
<dbReference type="Pfam" id="PF00202">
    <property type="entry name" value="Aminotran_3"/>
    <property type="match status" value="1"/>
</dbReference>
<dbReference type="PANTHER" id="PTHR11986">
    <property type="entry name" value="AMINOTRANSFERASE CLASS III"/>
    <property type="match status" value="1"/>
</dbReference>
<keyword evidence="4" id="KW-0032">Aminotransferase</keyword>
<gene>
    <name evidence="6" type="primary">LOC115228063</name>
</gene>
<name>A0A7E6EIK6_9MOLL</name>
<dbReference type="GO" id="GO:0004587">
    <property type="term" value="F:ornithine aminotransferase activity"/>
    <property type="evidence" value="ECO:0007669"/>
    <property type="project" value="UniProtKB-EC"/>
</dbReference>
<dbReference type="InterPro" id="IPR005814">
    <property type="entry name" value="Aminotrans_3"/>
</dbReference>
<dbReference type="GO" id="GO:0055129">
    <property type="term" value="P:L-proline biosynthetic process"/>
    <property type="evidence" value="ECO:0007669"/>
    <property type="project" value="UniProtKB-UniPathway"/>
</dbReference>
<proteinExistence type="inferred from homology"/>
<organism evidence="5 6">
    <name type="scientific">Octopus sinensis</name>
    <name type="common">East Asian common octopus</name>
    <dbReference type="NCBI Taxonomy" id="2607531"/>
    <lineage>
        <taxon>Eukaryota</taxon>
        <taxon>Metazoa</taxon>
        <taxon>Spiralia</taxon>
        <taxon>Lophotrochozoa</taxon>
        <taxon>Mollusca</taxon>
        <taxon>Cephalopoda</taxon>
        <taxon>Coleoidea</taxon>
        <taxon>Octopodiformes</taxon>
        <taxon>Octopoda</taxon>
        <taxon>Incirrata</taxon>
        <taxon>Octopodidae</taxon>
        <taxon>Octopus</taxon>
    </lineage>
</organism>
<dbReference type="InterPro" id="IPR015424">
    <property type="entry name" value="PyrdxlP-dep_Trfase"/>
</dbReference>
<keyword evidence="4" id="KW-0808">Transferase</keyword>
<evidence type="ECO:0000256" key="1">
    <source>
        <dbReference type="ARBA" id="ARBA00001933"/>
    </source>
</evidence>
<sequence>MLKNIPLFRRLSSSSIMKGLPYKEDTTAIETAFKYSAHNYVPQPVVIQRGEGCYVWDTFGKKYYDFLCGYSSMNQGHCHPRIVAALVDQASKLTLSSRAFHNDVFIQYAKYITNLFGYDKVLPMNSGVEGGETACKLAKKWGYKVKKIPQNEAKIIYAQNNFWGRTMSAVSSSSDPSCYEDYGPYLPGVLMIPYDDLESLEVFYS</sequence>
<evidence type="ECO:0000256" key="3">
    <source>
        <dbReference type="ARBA" id="ARBA00022898"/>
    </source>
</evidence>
<dbReference type="Proteomes" id="UP000515154">
    <property type="component" value="Unplaced"/>
</dbReference>
<dbReference type="KEGG" id="osn:115228063"/>
<dbReference type="EC" id="2.6.1.13" evidence="4"/>
<dbReference type="GO" id="GO:0010121">
    <property type="term" value="P:L-arginine catabolic process to proline via ornithine"/>
    <property type="evidence" value="ECO:0007669"/>
    <property type="project" value="TreeGrafter"/>
</dbReference>
<evidence type="ECO:0000256" key="4">
    <source>
        <dbReference type="RuleBase" id="RU365036"/>
    </source>
</evidence>
<dbReference type="InterPro" id="IPR015422">
    <property type="entry name" value="PyrdxlP-dep_Trfase_small"/>
</dbReference>
<dbReference type="SUPFAM" id="SSF53383">
    <property type="entry name" value="PLP-dependent transferases"/>
    <property type="match status" value="1"/>
</dbReference>
<dbReference type="RefSeq" id="XP_036354712.1">
    <property type="nucleotide sequence ID" value="XM_036498819.1"/>
</dbReference>
<keyword evidence="5" id="KW-1185">Reference proteome</keyword>
<evidence type="ECO:0000256" key="2">
    <source>
        <dbReference type="ARBA" id="ARBA00008954"/>
    </source>
</evidence>
<evidence type="ECO:0000313" key="6">
    <source>
        <dbReference type="RefSeq" id="XP_036354712.1"/>
    </source>
</evidence>
<accession>A0A7E6EIK6</accession>
<dbReference type="InterPro" id="IPR015421">
    <property type="entry name" value="PyrdxlP-dep_Trfase_major"/>
</dbReference>
<comment type="catalytic activity">
    <reaction evidence="4">
        <text>a 2-oxocarboxylate + L-ornithine = L-glutamate 5-semialdehyde + an L-alpha-amino acid</text>
        <dbReference type="Rhea" id="RHEA:13877"/>
        <dbReference type="ChEBI" id="CHEBI:35179"/>
        <dbReference type="ChEBI" id="CHEBI:46911"/>
        <dbReference type="ChEBI" id="CHEBI:58066"/>
        <dbReference type="ChEBI" id="CHEBI:59869"/>
        <dbReference type="EC" id="2.6.1.13"/>
    </reaction>
</comment>
<keyword evidence="3 4" id="KW-0663">Pyridoxal phosphate</keyword>
<dbReference type="UniPathway" id="UPA00098">
    <property type="reaction ID" value="UER00358"/>
</dbReference>
<dbReference type="GO" id="GO:0019544">
    <property type="term" value="P:L-arginine catabolic process to L-glutamate"/>
    <property type="evidence" value="ECO:0007669"/>
    <property type="project" value="TreeGrafter"/>
</dbReference>
<comment type="similarity">
    <text evidence="2 4">Belongs to the class-III pyridoxal-phosphate-dependent aminotransferase family.</text>
</comment>
<comment type="cofactor">
    <cofactor evidence="1 4">
        <name>pyridoxal 5'-phosphate</name>
        <dbReference type="ChEBI" id="CHEBI:597326"/>
    </cofactor>
</comment>
<reference evidence="6" key="1">
    <citation type="submission" date="2025-08" db="UniProtKB">
        <authorList>
            <consortium name="RefSeq"/>
        </authorList>
    </citation>
    <scope>IDENTIFICATION</scope>
</reference>
<dbReference type="AlphaFoldDB" id="A0A7E6EIK6"/>
<comment type="pathway">
    <text evidence="4">Amino-acid biosynthesis; L-proline biosynthesis; L-glutamate 5-semialdehyde from L-ornithine: step 1/1.</text>
</comment>
<dbReference type="GO" id="GO:0042802">
    <property type="term" value="F:identical protein binding"/>
    <property type="evidence" value="ECO:0007669"/>
    <property type="project" value="TreeGrafter"/>
</dbReference>
<dbReference type="Gene3D" id="3.90.1150.10">
    <property type="entry name" value="Aspartate Aminotransferase, domain 1"/>
    <property type="match status" value="1"/>
</dbReference>
<protein>
    <recommendedName>
        <fullName evidence="4">Ornithine aminotransferase</fullName>
        <ecNumber evidence="4">2.6.1.13</ecNumber>
    </recommendedName>
</protein>
<dbReference type="GO" id="GO:0030170">
    <property type="term" value="F:pyridoxal phosphate binding"/>
    <property type="evidence" value="ECO:0007669"/>
    <property type="project" value="InterPro"/>
</dbReference>
<dbReference type="InterPro" id="IPR050103">
    <property type="entry name" value="Class-III_PLP-dep_AT"/>
</dbReference>
<dbReference type="Gene3D" id="3.40.640.10">
    <property type="entry name" value="Type I PLP-dependent aspartate aminotransferase-like (Major domain)"/>
    <property type="match status" value="1"/>
</dbReference>
<dbReference type="PANTHER" id="PTHR11986:SF18">
    <property type="entry name" value="ORNITHINE AMINOTRANSFERASE, MITOCHONDRIAL"/>
    <property type="match status" value="1"/>
</dbReference>
<dbReference type="GO" id="GO:0005737">
    <property type="term" value="C:cytoplasm"/>
    <property type="evidence" value="ECO:0007669"/>
    <property type="project" value="TreeGrafter"/>
</dbReference>